<dbReference type="InterPro" id="IPR006073">
    <property type="entry name" value="GTP-bd"/>
</dbReference>
<dbReference type="GO" id="GO:0046872">
    <property type="term" value="F:metal ion binding"/>
    <property type="evidence" value="ECO:0007669"/>
    <property type="project" value="UniProtKB-KW"/>
</dbReference>
<dbReference type="InterPro" id="IPR027266">
    <property type="entry name" value="TrmE/GcvT-like"/>
</dbReference>
<dbReference type="SUPFAM" id="SSF52540">
    <property type="entry name" value="P-loop containing nucleoside triphosphate hydrolases"/>
    <property type="match status" value="1"/>
</dbReference>
<dbReference type="PANTHER" id="PTHR42714:SF2">
    <property type="entry name" value="TRNA MODIFICATION GTPASE GTPBP3, MITOCHONDRIAL"/>
    <property type="match status" value="1"/>
</dbReference>
<feature type="binding site" evidence="8">
    <location>
        <position position="78"/>
    </location>
    <ligand>
        <name>(6S)-5-formyl-5,6,7,8-tetrahydrofolate</name>
        <dbReference type="ChEBI" id="CHEBI:57457"/>
    </ligand>
</feature>
<evidence type="ECO:0000259" key="9">
    <source>
        <dbReference type="PROSITE" id="PS51709"/>
    </source>
</evidence>
<keyword evidence="7 8" id="KW-0342">GTP-binding</keyword>
<evidence type="ECO:0000256" key="4">
    <source>
        <dbReference type="ARBA" id="ARBA00022801"/>
    </source>
</evidence>
<dbReference type="InterPro" id="IPR018948">
    <property type="entry name" value="GTP-bd_TrmE_N"/>
</dbReference>
<keyword evidence="8" id="KW-0479">Metal-binding</keyword>
<evidence type="ECO:0000256" key="2">
    <source>
        <dbReference type="ARBA" id="ARBA00022694"/>
    </source>
</evidence>
<evidence type="ECO:0000256" key="8">
    <source>
        <dbReference type="HAMAP-Rule" id="MF_00379"/>
    </source>
</evidence>
<dbReference type="Pfam" id="PF01926">
    <property type="entry name" value="MMR_HSR1"/>
    <property type="match status" value="1"/>
</dbReference>
<comment type="subcellular location">
    <subcellularLocation>
        <location evidence="8">Cytoplasm</location>
    </subcellularLocation>
</comment>
<dbReference type="RefSeq" id="WP_131614962.1">
    <property type="nucleotide sequence ID" value="NZ_CP036532.1"/>
</dbReference>
<dbReference type="GeneID" id="90765822"/>
<evidence type="ECO:0000313" key="10">
    <source>
        <dbReference type="EMBL" id="QBK29261.1"/>
    </source>
</evidence>
<comment type="caution">
    <text evidence="8">Lacks conserved residue(s) required for the propagation of feature annotation.</text>
</comment>
<organism evidence="10 11">
    <name type="scientific">Roseitalea porphyridii</name>
    <dbReference type="NCBI Taxonomy" id="1852022"/>
    <lineage>
        <taxon>Bacteria</taxon>
        <taxon>Pseudomonadati</taxon>
        <taxon>Pseudomonadota</taxon>
        <taxon>Alphaproteobacteria</taxon>
        <taxon>Hyphomicrobiales</taxon>
        <taxon>Ahrensiaceae</taxon>
        <taxon>Roseitalea</taxon>
    </lineage>
</organism>
<dbReference type="Gene3D" id="3.40.50.300">
    <property type="entry name" value="P-loop containing nucleotide triphosphate hydrolases"/>
    <property type="match status" value="1"/>
</dbReference>
<keyword evidence="11" id="KW-1185">Reference proteome</keyword>
<dbReference type="CDD" id="cd14858">
    <property type="entry name" value="TrmE_N"/>
    <property type="match status" value="1"/>
</dbReference>
<dbReference type="FunFam" id="3.30.1360.120:FF:000007">
    <property type="entry name" value="tRNA modification GTPase GTPBP3, mitochondrial"/>
    <property type="match status" value="1"/>
</dbReference>
<dbReference type="Pfam" id="PF12631">
    <property type="entry name" value="MnmE_helical"/>
    <property type="match status" value="1"/>
</dbReference>
<feature type="binding site" evidence="8">
    <location>
        <begin position="244"/>
        <end position="250"/>
    </location>
    <ligand>
        <name>GTP</name>
        <dbReference type="ChEBI" id="CHEBI:37565"/>
    </ligand>
</feature>
<feature type="binding site" evidence="8">
    <location>
        <position position="435"/>
    </location>
    <ligand>
        <name>(6S)-5-formyl-5,6,7,8-tetrahydrofolate</name>
        <dbReference type="ChEBI" id="CHEBI:57457"/>
    </ligand>
</feature>
<feature type="domain" description="TrmE-type G" evidence="9">
    <location>
        <begin position="215"/>
        <end position="360"/>
    </location>
</feature>
<dbReference type="GO" id="GO:0002098">
    <property type="term" value="P:tRNA wobble uridine modification"/>
    <property type="evidence" value="ECO:0007669"/>
    <property type="project" value="TreeGrafter"/>
</dbReference>
<keyword evidence="4 8" id="KW-0378">Hydrolase</keyword>
<comment type="function">
    <text evidence="8">Exhibits a very high intrinsic GTPase hydrolysis rate. Involved in the addition of a carboxymethylaminomethyl (cmnm) group at the wobble position (U34) of certain tRNAs, forming tRNA-cmnm(5)s(2)U34.</text>
</comment>
<dbReference type="InterPro" id="IPR027368">
    <property type="entry name" value="MnmE_dom2"/>
</dbReference>
<dbReference type="PANTHER" id="PTHR42714">
    <property type="entry name" value="TRNA MODIFICATION GTPASE GTPBP3"/>
    <property type="match status" value="1"/>
</dbReference>
<dbReference type="InterPro" id="IPR031168">
    <property type="entry name" value="G_TrmE"/>
</dbReference>
<evidence type="ECO:0000256" key="7">
    <source>
        <dbReference type="ARBA" id="ARBA00023134"/>
    </source>
</evidence>
<evidence type="ECO:0000256" key="1">
    <source>
        <dbReference type="ARBA" id="ARBA00011043"/>
    </source>
</evidence>
<accession>A0A4P6UVU2</accession>
<evidence type="ECO:0000256" key="3">
    <source>
        <dbReference type="ARBA" id="ARBA00022741"/>
    </source>
</evidence>
<dbReference type="GO" id="GO:0005737">
    <property type="term" value="C:cytoplasm"/>
    <property type="evidence" value="ECO:0007669"/>
    <property type="project" value="UniProtKB-SubCell"/>
</dbReference>
<feature type="binding site" evidence="8">
    <location>
        <position position="229"/>
    </location>
    <ligand>
        <name>Mg(2+)</name>
        <dbReference type="ChEBI" id="CHEBI:18420"/>
    </ligand>
</feature>
<feature type="binding site" evidence="8">
    <location>
        <begin position="269"/>
        <end position="272"/>
    </location>
    <ligand>
        <name>GTP</name>
        <dbReference type="ChEBI" id="CHEBI:37565"/>
    </ligand>
</feature>
<dbReference type="Gene3D" id="3.30.1360.120">
    <property type="entry name" value="Probable tRNA modification gtpase trme, domain 1"/>
    <property type="match status" value="1"/>
</dbReference>
<proteinExistence type="inferred from homology"/>
<dbReference type="InterPro" id="IPR025867">
    <property type="entry name" value="MnmE_helical"/>
</dbReference>
<dbReference type="CDD" id="cd04164">
    <property type="entry name" value="trmE"/>
    <property type="match status" value="1"/>
</dbReference>
<feature type="binding site" evidence="8">
    <location>
        <position position="250"/>
    </location>
    <ligand>
        <name>Mg(2+)</name>
        <dbReference type="ChEBI" id="CHEBI:18420"/>
    </ligand>
</feature>
<reference evidence="10 11" key="1">
    <citation type="journal article" date="2017" name="Int. J. Syst. Evol. Microbiol.">
        <title>Roseitalea porphyridii gen. nov., sp. nov., isolated from a red alga, and reclassification of Hoeflea suaedae Chung et al. 2013 as Pseudohoeflea suaedae gen. nov., comb. nov.</title>
        <authorList>
            <person name="Hyeon J.W."/>
            <person name="Jeong S.E."/>
            <person name="Baek K."/>
            <person name="Jeon C.O."/>
        </authorList>
    </citation>
    <scope>NUCLEOTIDE SEQUENCE [LARGE SCALE GENOMIC DNA]</scope>
    <source>
        <strain evidence="10 11">MA7-20</strain>
    </source>
</reference>
<dbReference type="NCBIfam" id="NF003661">
    <property type="entry name" value="PRK05291.1-3"/>
    <property type="match status" value="1"/>
</dbReference>
<dbReference type="NCBIfam" id="TIGR00231">
    <property type="entry name" value="small_GTP"/>
    <property type="match status" value="1"/>
</dbReference>
<dbReference type="Pfam" id="PF10396">
    <property type="entry name" value="TrmE_N"/>
    <property type="match status" value="1"/>
</dbReference>
<dbReference type="AlphaFoldDB" id="A0A4P6UVU2"/>
<dbReference type="EC" id="3.6.-.-" evidence="8"/>
<feature type="binding site" evidence="8">
    <location>
        <position position="118"/>
    </location>
    <ligand>
        <name>(6S)-5-formyl-5,6,7,8-tetrahydrofolate</name>
        <dbReference type="ChEBI" id="CHEBI:57457"/>
    </ligand>
</feature>
<feature type="binding site" evidence="8">
    <location>
        <begin position="225"/>
        <end position="230"/>
    </location>
    <ligand>
        <name>GTP</name>
        <dbReference type="ChEBI" id="CHEBI:37565"/>
    </ligand>
</feature>
<name>A0A4P6UVU2_9HYPH</name>
<evidence type="ECO:0000256" key="5">
    <source>
        <dbReference type="ARBA" id="ARBA00022842"/>
    </source>
</evidence>
<keyword evidence="8" id="KW-0963">Cytoplasm</keyword>
<gene>
    <name evidence="8 10" type="primary">mnmE</name>
    <name evidence="8" type="synonym">trmE</name>
    <name evidence="10" type="ORF">E0E05_00820</name>
</gene>
<keyword evidence="2 8" id="KW-0819">tRNA processing</keyword>
<evidence type="ECO:0000256" key="6">
    <source>
        <dbReference type="ARBA" id="ARBA00022958"/>
    </source>
</evidence>
<dbReference type="GO" id="GO:0003924">
    <property type="term" value="F:GTPase activity"/>
    <property type="evidence" value="ECO:0007669"/>
    <property type="project" value="UniProtKB-UniRule"/>
</dbReference>
<dbReference type="InterPro" id="IPR027417">
    <property type="entry name" value="P-loop_NTPase"/>
</dbReference>
<dbReference type="InterPro" id="IPR004520">
    <property type="entry name" value="GTPase_MnmE"/>
</dbReference>
<dbReference type="KEGG" id="rpod:E0E05_00820"/>
<dbReference type="GO" id="GO:0005525">
    <property type="term" value="F:GTP binding"/>
    <property type="evidence" value="ECO:0007669"/>
    <property type="project" value="UniProtKB-UniRule"/>
</dbReference>
<dbReference type="Proteomes" id="UP000293719">
    <property type="component" value="Chromosome"/>
</dbReference>
<dbReference type="PROSITE" id="PS51709">
    <property type="entry name" value="G_TRME"/>
    <property type="match status" value="1"/>
</dbReference>
<comment type="similarity">
    <text evidence="1 8">Belongs to the TRAFAC class TrmE-Era-EngA-EngB-Septin-like GTPase superfamily. TrmE GTPase family.</text>
</comment>
<keyword evidence="6 8" id="KW-0630">Potassium</keyword>
<dbReference type="EMBL" id="CP036532">
    <property type="protein sequence ID" value="QBK29261.1"/>
    <property type="molecule type" value="Genomic_DNA"/>
</dbReference>
<dbReference type="Gene3D" id="1.20.120.430">
    <property type="entry name" value="tRNA modification GTPase MnmE domain 2"/>
    <property type="match status" value="1"/>
</dbReference>
<comment type="cofactor">
    <cofactor evidence="8">
        <name>K(+)</name>
        <dbReference type="ChEBI" id="CHEBI:29103"/>
    </cofactor>
    <text evidence="8">Binds 1 potassium ion per subunit.</text>
</comment>
<keyword evidence="5 8" id="KW-0460">Magnesium</keyword>
<sequence length="435" mass="46349">MADTIIALSSGAMPSGVAVVRVSGPRSGALTEALIGALPDPRHATLRVLRDSAGAEIDRGLVLWFPGPASFTGEDCAEFHVHGGRAVVDRLLAVAVEHEGVRLAEPGEFSRRAFVNGKLDLVEAEALSDLILAETEAQRRFAVEQATGAQSQLYANWRERLLTARAMIEAEIDFSDEEDVPGSVSDEVWADVSSLVAEIDQHIASSDRGRILRSGFDVALVGAPNAGKSTLLNVLAGSERAIVSAEPGTTRDIVEARLDLDGYLVTIADTAGLRETDGLVEAEGVRRARLRAGQADLVLHVSETGAFNDLSLGDGRTIWRVRTKTDLVRGDADGDADFALSSVSGSGVDDLVGAIRSEVGRRAGQTDTLAPGRARHIELLRTGRTYLIDSLSERLPLELRAEALRLAADTLGRITGRIDVEEMLGAVFSRFCVGK</sequence>
<dbReference type="HAMAP" id="MF_00379">
    <property type="entry name" value="GTPase_MnmE"/>
    <property type="match status" value="1"/>
</dbReference>
<dbReference type="InterPro" id="IPR005225">
    <property type="entry name" value="Small_GTP-bd"/>
</dbReference>
<dbReference type="GO" id="GO:0030488">
    <property type="term" value="P:tRNA methylation"/>
    <property type="evidence" value="ECO:0007669"/>
    <property type="project" value="TreeGrafter"/>
</dbReference>
<dbReference type="SUPFAM" id="SSF116878">
    <property type="entry name" value="TrmE connector domain"/>
    <property type="match status" value="1"/>
</dbReference>
<protein>
    <recommendedName>
        <fullName evidence="8">tRNA modification GTPase MnmE</fullName>
        <ecNumber evidence="8">3.6.-.-</ecNumber>
    </recommendedName>
</protein>
<comment type="subunit">
    <text evidence="8">Homodimer. Heterotetramer of two MnmE and two MnmG subunits.</text>
</comment>
<evidence type="ECO:0000313" key="11">
    <source>
        <dbReference type="Proteomes" id="UP000293719"/>
    </source>
</evidence>
<keyword evidence="3 8" id="KW-0547">Nucleotide-binding</keyword>
<feature type="binding site" evidence="8">
    <location>
        <position position="21"/>
    </location>
    <ligand>
        <name>(6S)-5-formyl-5,6,7,8-tetrahydrofolate</name>
        <dbReference type="ChEBI" id="CHEBI:57457"/>
    </ligand>
</feature>
<dbReference type="OrthoDB" id="9805918at2"/>